<feature type="signal peptide" evidence="2">
    <location>
        <begin position="1"/>
        <end position="26"/>
    </location>
</feature>
<evidence type="ECO:0008006" key="5">
    <source>
        <dbReference type="Google" id="ProtNLM"/>
    </source>
</evidence>
<dbReference type="OrthoDB" id="769954at2"/>
<dbReference type="STRING" id="408074.SAMN05660909_04689"/>
<accession>A0A1H4FTR7</accession>
<gene>
    <name evidence="3" type="ORF">SAMN05660909_04689</name>
</gene>
<name>A0A1H4FTR7_9BACT</name>
<proteinExistence type="predicted"/>
<dbReference type="RefSeq" id="WP_089764734.1">
    <property type="nucleotide sequence ID" value="NZ_BKAT01000050.1"/>
</dbReference>
<evidence type="ECO:0000256" key="1">
    <source>
        <dbReference type="SAM" id="Coils"/>
    </source>
</evidence>
<reference evidence="4" key="1">
    <citation type="submission" date="2016-10" db="EMBL/GenBank/DDBJ databases">
        <authorList>
            <person name="Varghese N."/>
            <person name="Submissions S."/>
        </authorList>
    </citation>
    <scope>NUCLEOTIDE SEQUENCE [LARGE SCALE GENOMIC DNA]</scope>
    <source>
        <strain evidence="4">DSM 23920</strain>
    </source>
</reference>
<keyword evidence="4" id="KW-1185">Reference proteome</keyword>
<dbReference type="EMBL" id="FNRL01000028">
    <property type="protein sequence ID" value="SEB00743.1"/>
    <property type="molecule type" value="Genomic_DNA"/>
</dbReference>
<feature type="coiled-coil region" evidence="1">
    <location>
        <begin position="325"/>
        <end position="366"/>
    </location>
</feature>
<protein>
    <recommendedName>
        <fullName evidence="5">BZIP transcription factor</fullName>
    </recommendedName>
</protein>
<sequence>MMPKVNLVKTLVLSASFLTWTHSAFSQTLEEVASKPNGNYTTKNIWIGMAPDATATEQALNIGGRIKLLGTANAYTPGIDGTQPTIYRSGTSAGTYPFNTYDNLVLQAGIVNKDIVMVTGNTPAPRMVIKNDGFIGVGTTSPTTKLDVRDGSININPGANNVFRIGYANMGNTTYGNSPYIGFNAFLYSSNGSNVFTPLNNSGAGLVIKGDDAGSGLHFYQRTFNNPSPYYDLNTFTEVMTLTPNGALGIGTNSTGVHKLAVEGSIGARKVKVNVSGWADFVFDPSYDLPKLADVERYVKEHRKLEGIPSAEEVNSEGIELGDMNKRLLQKVEELTLYLIEMKKENEELKAQNQQILDRVTVLEKKQK</sequence>
<evidence type="ECO:0000313" key="4">
    <source>
        <dbReference type="Proteomes" id="UP000199656"/>
    </source>
</evidence>
<feature type="chain" id="PRO_5011524690" description="BZIP transcription factor" evidence="2">
    <location>
        <begin position="27"/>
        <end position="368"/>
    </location>
</feature>
<evidence type="ECO:0000256" key="2">
    <source>
        <dbReference type="SAM" id="SignalP"/>
    </source>
</evidence>
<dbReference type="AlphaFoldDB" id="A0A1H4FTR7"/>
<keyword evidence="2" id="KW-0732">Signal</keyword>
<keyword evidence="1" id="KW-0175">Coiled coil</keyword>
<evidence type="ECO:0000313" key="3">
    <source>
        <dbReference type="EMBL" id="SEB00743.1"/>
    </source>
</evidence>
<organism evidence="3 4">
    <name type="scientific">Chitinophaga terrae</name>
    <name type="common">ex Kim and Jung 2007</name>
    <dbReference type="NCBI Taxonomy" id="408074"/>
    <lineage>
        <taxon>Bacteria</taxon>
        <taxon>Pseudomonadati</taxon>
        <taxon>Bacteroidota</taxon>
        <taxon>Chitinophagia</taxon>
        <taxon>Chitinophagales</taxon>
        <taxon>Chitinophagaceae</taxon>
        <taxon>Chitinophaga</taxon>
    </lineage>
</organism>
<dbReference type="Proteomes" id="UP000199656">
    <property type="component" value="Unassembled WGS sequence"/>
</dbReference>